<feature type="region of interest" description="Disordered" evidence="1">
    <location>
        <begin position="18"/>
        <end position="41"/>
    </location>
</feature>
<dbReference type="Proteomes" id="UP001178508">
    <property type="component" value="Chromosome 1"/>
</dbReference>
<gene>
    <name evidence="2" type="ORF">XNOV1_A036125</name>
</gene>
<proteinExistence type="predicted"/>
<feature type="non-terminal residue" evidence="2">
    <location>
        <position position="1"/>
    </location>
</feature>
<sequence>SLPAPLAVMDCCCLRSEAEAGTDSRGNREKEKGVGGTTVPLDEMKVRSSKHHTLTADISPIKVLGEEVNRTRERA</sequence>
<evidence type="ECO:0000313" key="3">
    <source>
        <dbReference type="Proteomes" id="UP001178508"/>
    </source>
</evidence>
<dbReference type="AlphaFoldDB" id="A0AAV1EJQ3"/>
<dbReference type="EMBL" id="OY660864">
    <property type="protein sequence ID" value="CAJ1048965.1"/>
    <property type="molecule type" value="Genomic_DNA"/>
</dbReference>
<name>A0AAV1EJQ3_XYRNO</name>
<evidence type="ECO:0000313" key="2">
    <source>
        <dbReference type="EMBL" id="CAJ1048965.1"/>
    </source>
</evidence>
<protein>
    <submittedName>
        <fullName evidence="2">Uncharacterized protein</fullName>
    </submittedName>
</protein>
<accession>A0AAV1EJQ3</accession>
<organism evidence="2 3">
    <name type="scientific">Xyrichtys novacula</name>
    <name type="common">Pearly razorfish</name>
    <name type="synonym">Hemipteronotus novacula</name>
    <dbReference type="NCBI Taxonomy" id="13765"/>
    <lineage>
        <taxon>Eukaryota</taxon>
        <taxon>Metazoa</taxon>
        <taxon>Chordata</taxon>
        <taxon>Craniata</taxon>
        <taxon>Vertebrata</taxon>
        <taxon>Euteleostomi</taxon>
        <taxon>Actinopterygii</taxon>
        <taxon>Neopterygii</taxon>
        <taxon>Teleostei</taxon>
        <taxon>Neoteleostei</taxon>
        <taxon>Acanthomorphata</taxon>
        <taxon>Eupercaria</taxon>
        <taxon>Labriformes</taxon>
        <taxon>Labridae</taxon>
        <taxon>Xyrichtys</taxon>
    </lineage>
</organism>
<keyword evidence="3" id="KW-1185">Reference proteome</keyword>
<evidence type="ECO:0000256" key="1">
    <source>
        <dbReference type="SAM" id="MobiDB-lite"/>
    </source>
</evidence>
<reference evidence="2" key="1">
    <citation type="submission" date="2023-08" db="EMBL/GenBank/DDBJ databases">
        <authorList>
            <person name="Alioto T."/>
            <person name="Alioto T."/>
            <person name="Gomez Garrido J."/>
        </authorList>
    </citation>
    <scope>NUCLEOTIDE SEQUENCE</scope>
</reference>